<feature type="binding site" evidence="17">
    <location>
        <position position="455"/>
    </location>
    <ligand>
        <name>(6S)-NADPHX</name>
        <dbReference type="ChEBI" id="CHEBI:64076"/>
    </ligand>
</feature>
<dbReference type="EC" id="4.2.1.136" evidence="19"/>
<feature type="binding site" evidence="18">
    <location>
        <position position="131"/>
    </location>
    <ligand>
        <name>K(+)</name>
        <dbReference type="ChEBI" id="CHEBI:29103"/>
    </ligand>
</feature>
<evidence type="ECO:0000256" key="11">
    <source>
        <dbReference type="ARBA" id="ARBA00023235"/>
    </source>
</evidence>
<dbReference type="GO" id="GO:0005524">
    <property type="term" value="F:ATP binding"/>
    <property type="evidence" value="ECO:0007669"/>
    <property type="project" value="UniProtKB-UniRule"/>
</dbReference>
<evidence type="ECO:0000256" key="15">
    <source>
        <dbReference type="ARBA" id="ARBA00048238"/>
    </source>
</evidence>
<comment type="caution">
    <text evidence="18">Lacks conserved residue(s) required for the propagation of feature annotation.</text>
</comment>
<keyword evidence="23" id="KW-1185">Reference proteome</keyword>
<dbReference type="PANTHER" id="PTHR12592:SF0">
    <property type="entry name" value="ATP-DEPENDENT (S)-NAD(P)H-HYDRATE DEHYDRATASE"/>
    <property type="match status" value="1"/>
</dbReference>
<dbReference type="HAMAP" id="MF_01966">
    <property type="entry name" value="NADHX_epimerase"/>
    <property type="match status" value="1"/>
</dbReference>
<comment type="function">
    <text evidence="14 19">Bifunctional enzyme that catalyzes the epimerization of the S- and R-forms of NAD(P)HX and the dehydration of the S-form of NAD(P)HX at the expense of ADP, which is converted to AMP. This allows the repair of both epimers of NAD(P)HX, a damaged form of NAD(P)H that is a result of enzymatic or heat-dependent hydration.</text>
</comment>
<feature type="binding site" evidence="17">
    <location>
        <position position="454"/>
    </location>
    <ligand>
        <name>AMP</name>
        <dbReference type="ChEBI" id="CHEBI:456215"/>
    </ligand>
</feature>
<feature type="binding site" evidence="17">
    <location>
        <begin position="425"/>
        <end position="429"/>
    </location>
    <ligand>
        <name>AMP</name>
        <dbReference type="ChEBI" id="CHEBI:456215"/>
    </ligand>
</feature>
<feature type="binding site" evidence="18">
    <location>
        <position position="167"/>
    </location>
    <ligand>
        <name>K(+)</name>
        <dbReference type="ChEBI" id="CHEBI:29103"/>
    </ligand>
</feature>
<keyword evidence="12 17" id="KW-0456">Lyase</keyword>
<keyword evidence="13" id="KW-0511">Multifunctional enzyme</keyword>
<proteinExistence type="inferred from homology"/>
<evidence type="ECO:0000256" key="7">
    <source>
        <dbReference type="ARBA" id="ARBA00022840"/>
    </source>
</evidence>
<keyword evidence="10 17" id="KW-0520">NAD</keyword>
<dbReference type="GO" id="GO:0046496">
    <property type="term" value="P:nicotinamide nucleotide metabolic process"/>
    <property type="evidence" value="ECO:0007669"/>
    <property type="project" value="UniProtKB-UniRule"/>
</dbReference>
<name>A0A154BMX6_ANASB</name>
<evidence type="ECO:0000256" key="13">
    <source>
        <dbReference type="ARBA" id="ARBA00023268"/>
    </source>
</evidence>
<evidence type="ECO:0000256" key="6">
    <source>
        <dbReference type="ARBA" id="ARBA00022741"/>
    </source>
</evidence>
<evidence type="ECO:0000256" key="9">
    <source>
        <dbReference type="ARBA" id="ARBA00022958"/>
    </source>
</evidence>
<evidence type="ECO:0000256" key="4">
    <source>
        <dbReference type="ARBA" id="ARBA00009524"/>
    </source>
</evidence>
<feature type="binding site" evidence="17">
    <location>
        <position position="337"/>
    </location>
    <ligand>
        <name>(6S)-NADPHX</name>
        <dbReference type="ChEBI" id="CHEBI:64076"/>
    </ligand>
</feature>
<comment type="cofactor">
    <cofactor evidence="17">
        <name>Mg(2+)</name>
        <dbReference type="ChEBI" id="CHEBI:18420"/>
    </cofactor>
</comment>
<keyword evidence="9 18" id="KW-0630">Potassium</keyword>
<dbReference type="Pfam" id="PF01256">
    <property type="entry name" value="Carb_kinase"/>
    <property type="match status" value="1"/>
</dbReference>
<reference evidence="22 23" key="1">
    <citation type="submission" date="2016-02" db="EMBL/GenBank/DDBJ databases">
        <title>Anaerosporomusa subterraneum gen. nov., sp. nov., a spore-forming obligate anaerobe isolated from saprolite.</title>
        <authorList>
            <person name="Choi J.K."/>
            <person name="Shah M."/>
            <person name="Yee N."/>
        </authorList>
    </citation>
    <scope>NUCLEOTIDE SEQUENCE [LARGE SCALE GENOMIC DNA]</scope>
    <source>
        <strain evidence="22 23">RU4</strain>
    </source>
</reference>
<comment type="function">
    <text evidence="17">Catalyzes the dehydration of the S-form of NAD(P)HX at the expense of ADP, which is converted to AMP. Together with NAD(P)HX epimerase, which catalyzes the epimerization of the S- and R-forms, the enzyme allows the repair of both epimers of NAD(P)HX, a damaged form of NAD(P)H that is a result of enzymatic or heat-dependent hydration.</text>
</comment>
<organism evidence="22 23">
    <name type="scientific">Anaerosporomusa subterranea</name>
    <dbReference type="NCBI Taxonomy" id="1794912"/>
    <lineage>
        <taxon>Bacteria</taxon>
        <taxon>Bacillati</taxon>
        <taxon>Bacillota</taxon>
        <taxon>Negativicutes</taxon>
        <taxon>Acetonemataceae</taxon>
        <taxon>Anaerosporomusa</taxon>
    </lineage>
</organism>
<feature type="domain" description="YjeF N-terminal" evidence="21">
    <location>
        <begin position="9"/>
        <end position="221"/>
    </location>
</feature>
<accession>A0A154BMX6</accession>
<dbReference type="Pfam" id="PF03853">
    <property type="entry name" value="YjeF_N"/>
    <property type="match status" value="1"/>
</dbReference>
<evidence type="ECO:0000256" key="1">
    <source>
        <dbReference type="ARBA" id="ARBA00000013"/>
    </source>
</evidence>
<dbReference type="EC" id="5.1.99.6" evidence="19"/>
<evidence type="ECO:0000259" key="21">
    <source>
        <dbReference type="PROSITE" id="PS51385"/>
    </source>
</evidence>
<evidence type="ECO:0000256" key="8">
    <source>
        <dbReference type="ARBA" id="ARBA00022857"/>
    </source>
</evidence>
<keyword evidence="11 18" id="KW-0413">Isomerase</keyword>
<dbReference type="SUPFAM" id="SSF64153">
    <property type="entry name" value="YjeF N-terminal domain-like"/>
    <property type="match status" value="1"/>
</dbReference>
<dbReference type="NCBIfam" id="TIGR00197">
    <property type="entry name" value="yjeF_nterm"/>
    <property type="match status" value="1"/>
</dbReference>
<comment type="catalytic activity">
    <reaction evidence="15 17 19">
        <text>(6S)-NADHX + ADP = AMP + phosphate + NADH + H(+)</text>
        <dbReference type="Rhea" id="RHEA:32223"/>
        <dbReference type="ChEBI" id="CHEBI:15378"/>
        <dbReference type="ChEBI" id="CHEBI:43474"/>
        <dbReference type="ChEBI" id="CHEBI:57945"/>
        <dbReference type="ChEBI" id="CHEBI:64074"/>
        <dbReference type="ChEBI" id="CHEBI:456215"/>
        <dbReference type="ChEBI" id="CHEBI:456216"/>
        <dbReference type="EC" id="4.2.1.136"/>
    </reaction>
</comment>
<feature type="binding site" evidence="18">
    <location>
        <position position="60"/>
    </location>
    <ligand>
        <name>K(+)</name>
        <dbReference type="ChEBI" id="CHEBI:29103"/>
    </ligand>
</feature>
<dbReference type="InterPro" id="IPR029056">
    <property type="entry name" value="Ribokinase-like"/>
</dbReference>
<dbReference type="Proteomes" id="UP000076268">
    <property type="component" value="Unassembled WGS sequence"/>
</dbReference>
<evidence type="ECO:0000256" key="3">
    <source>
        <dbReference type="ARBA" id="ARBA00006001"/>
    </source>
</evidence>
<comment type="similarity">
    <text evidence="4 19">In the C-terminal section; belongs to the NnrD/CARKD family.</text>
</comment>
<sequence>MKVATSVEMRQIDALVMEDYGIPGAVLMESAGIEAASAVETLLARSGGKRVCVFSGKGNNGGDGFVVARRLANHGYKVQVCLTADISSLSGEALIYFTVLQKMGLDILEIAGERDWDKAGVAVSFADCLVDALLGTGLHGIPSERMVAAIDLMNSSGKPIIAVDIPSGVEADTGCVTRTAVKAAKTVTFGLPKPGLYLHPGAAYAGEVTVVDIGIPADLLQSRAIKQNTVTAEDVRSLLPLRAPDAHKGSCGRVGVIAGSQGMTGAAVLASTGALRSGAGLVTLGIAASLNPVLEVKLTEVMTCPWPENADGALGAKSVPYMDELAMQSDVTLIGPGLGRREETQTAIRQFIKEARRPLVIDADALTALSVDINILQQTEALAVLTPHPGEMAMLTGLTVEEISQDRLYVARQAAIDWASIVVLKGAGTVVAFPDGEVYLNSTGNPGMATGGTGDVLAGIIASFIAQGLSSHDAAVAGVYVHGLAGDIAADRGMIGMTAGDLAEAIPAAIHSLTKKA</sequence>
<dbReference type="GO" id="GO:0052855">
    <property type="term" value="F:ADP-dependent NAD(P)H-hydrate dehydratase activity"/>
    <property type="evidence" value="ECO:0007669"/>
    <property type="project" value="UniProtKB-UniRule"/>
</dbReference>
<evidence type="ECO:0000256" key="12">
    <source>
        <dbReference type="ARBA" id="ARBA00023239"/>
    </source>
</evidence>
<evidence type="ECO:0000256" key="2">
    <source>
        <dbReference type="ARBA" id="ARBA00000909"/>
    </source>
</evidence>
<comment type="caution">
    <text evidence="22">The sequence shown here is derived from an EMBL/GenBank/DDBJ whole genome shotgun (WGS) entry which is preliminary data.</text>
</comment>
<comment type="catalytic activity">
    <reaction evidence="16 17 19">
        <text>(6S)-NADPHX + ADP = AMP + phosphate + NADPH + H(+)</text>
        <dbReference type="Rhea" id="RHEA:32235"/>
        <dbReference type="ChEBI" id="CHEBI:15378"/>
        <dbReference type="ChEBI" id="CHEBI:43474"/>
        <dbReference type="ChEBI" id="CHEBI:57783"/>
        <dbReference type="ChEBI" id="CHEBI:64076"/>
        <dbReference type="ChEBI" id="CHEBI:456215"/>
        <dbReference type="ChEBI" id="CHEBI:456216"/>
        <dbReference type="EC" id="4.2.1.136"/>
    </reaction>
</comment>
<protein>
    <recommendedName>
        <fullName evidence="19">Bifunctional NAD(P)H-hydrate repair enzyme</fullName>
    </recommendedName>
    <alternativeName>
        <fullName evidence="19">Nicotinamide nucleotide repair protein</fullName>
    </alternativeName>
    <domain>
        <recommendedName>
            <fullName evidence="19">ADP-dependent (S)-NAD(P)H-hydrate dehydratase</fullName>
            <ecNumber evidence="19">4.2.1.136</ecNumber>
        </recommendedName>
        <alternativeName>
            <fullName evidence="19">ADP-dependent NAD(P)HX dehydratase</fullName>
        </alternativeName>
    </domain>
    <domain>
        <recommendedName>
            <fullName evidence="19">NAD(P)H-hydrate epimerase</fullName>
            <ecNumber evidence="19">5.1.99.6</ecNumber>
        </recommendedName>
    </domain>
</protein>
<evidence type="ECO:0000256" key="10">
    <source>
        <dbReference type="ARBA" id="ARBA00023027"/>
    </source>
</evidence>
<dbReference type="CDD" id="cd01171">
    <property type="entry name" value="YXKO-related"/>
    <property type="match status" value="1"/>
</dbReference>
<dbReference type="NCBIfam" id="TIGR00196">
    <property type="entry name" value="yjeF_cterm"/>
    <property type="match status" value="1"/>
</dbReference>
<dbReference type="PROSITE" id="PS51383">
    <property type="entry name" value="YJEF_C_3"/>
    <property type="match status" value="1"/>
</dbReference>
<dbReference type="PANTHER" id="PTHR12592">
    <property type="entry name" value="ATP-DEPENDENT (S)-NAD(P)H-HYDRATE DEHYDRATASE FAMILY MEMBER"/>
    <property type="match status" value="1"/>
</dbReference>
<feature type="binding site" evidence="18">
    <location>
        <begin position="59"/>
        <end position="63"/>
    </location>
    <ligand>
        <name>(6S)-NADPHX</name>
        <dbReference type="ChEBI" id="CHEBI:64076"/>
    </ligand>
</feature>
<dbReference type="GO" id="GO:0052856">
    <property type="term" value="F:NAD(P)HX epimerase activity"/>
    <property type="evidence" value="ECO:0007669"/>
    <property type="project" value="UniProtKB-UniRule"/>
</dbReference>
<comment type="catalytic activity">
    <reaction evidence="2 18 19">
        <text>(6R)-NADPHX = (6S)-NADPHX</text>
        <dbReference type="Rhea" id="RHEA:32227"/>
        <dbReference type="ChEBI" id="CHEBI:64076"/>
        <dbReference type="ChEBI" id="CHEBI:64077"/>
        <dbReference type="EC" id="5.1.99.6"/>
    </reaction>
</comment>
<dbReference type="AlphaFoldDB" id="A0A154BMX6"/>
<dbReference type="InterPro" id="IPR004443">
    <property type="entry name" value="YjeF_N_dom"/>
</dbReference>
<dbReference type="InterPro" id="IPR036652">
    <property type="entry name" value="YjeF_N_dom_sf"/>
</dbReference>
<comment type="similarity">
    <text evidence="18">Belongs to the NnrE/AIBP family.</text>
</comment>
<evidence type="ECO:0000313" key="22">
    <source>
        <dbReference type="EMBL" id="KYZ75235.1"/>
    </source>
</evidence>
<dbReference type="PROSITE" id="PS51385">
    <property type="entry name" value="YJEF_N"/>
    <property type="match status" value="1"/>
</dbReference>
<comment type="cofactor">
    <cofactor evidence="18 19">
        <name>K(+)</name>
        <dbReference type="ChEBI" id="CHEBI:29103"/>
    </cofactor>
    <text evidence="18 19">Binds 1 potassium ion per subunit.</text>
</comment>
<dbReference type="GO" id="GO:0046872">
    <property type="term" value="F:metal ion binding"/>
    <property type="evidence" value="ECO:0007669"/>
    <property type="project" value="UniProtKB-UniRule"/>
</dbReference>
<dbReference type="InterPro" id="IPR030677">
    <property type="entry name" value="Nnr"/>
</dbReference>
<dbReference type="InterPro" id="IPR017953">
    <property type="entry name" value="Carbohydrate_kinase_pred_CS"/>
</dbReference>
<comment type="function">
    <text evidence="18">Catalyzes the epimerization of the S- and R-forms of NAD(P)HX, a damaged form of NAD(P)H that is a result of enzymatic or heat-dependent hydration. This is a prerequisite for the S-specific NAD(P)H-hydrate dehydratase to allow the repair of both epimers of NAD(P)HX.</text>
</comment>
<gene>
    <name evidence="17" type="primary">nnrD</name>
    <name evidence="18" type="synonym">nnrE</name>
    <name evidence="22" type="ORF">AXX12_13810</name>
</gene>
<feature type="binding site" evidence="18">
    <location>
        <begin position="135"/>
        <end position="141"/>
    </location>
    <ligand>
        <name>(6S)-NADPHX</name>
        <dbReference type="ChEBI" id="CHEBI:64076"/>
    </ligand>
</feature>
<keyword evidence="6 17" id="KW-0547">Nucleotide-binding</keyword>
<evidence type="ECO:0000256" key="18">
    <source>
        <dbReference type="HAMAP-Rule" id="MF_01966"/>
    </source>
</evidence>
<feature type="binding site" evidence="17">
    <location>
        <position position="266"/>
    </location>
    <ligand>
        <name>(6S)-NADPHX</name>
        <dbReference type="ChEBI" id="CHEBI:64076"/>
    </ligand>
</feature>
<dbReference type="Gene3D" id="3.40.1190.20">
    <property type="match status" value="1"/>
</dbReference>
<dbReference type="PROSITE" id="PS01050">
    <property type="entry name" value="YJEF_C_2"/>
    <property type="match status" value="1"/>
</dbReference>
<evidence type="ECO:0000256" key="19">
    <source>
        <dbReference type="PIRNR" id="PIRNR017184"/>
    </source>
</evidence>
<feature type="binding site" evidence="18">
    <location>
        <position position="164"/>
    </location>
    <ligand>
        <name>(6S)-NADPHX</name>
        <dbReference type="ChEBI" id="CHEBI:64076"/>
    </ligand>
</feature>
<comment type="catalytic activity">
    <reaction evidence="1 18 19">
        <text>(6R)-NADHX = (6S)-NADHX</text>
        <dbReference type="Rhea" id="RHEA:32215"/>
        <dbReference type="ChEBI" id="CHEBI:64074"/>
        <dbReference type="ChEBI" id="CHEBI:64075"/>
        <dbReference type="EC" id="5.1.99.6"/>
    </reaction>
</comment>
<dbReference type="OrthoDB" id="9806925at2"/>
<dbReference type="HAMAP" id="MF_01965">
    <property type="entry name" value="NADHX_dehydratase"/>
    <property type="match status" value="1"/>
</dbReference>
<comment type="subunit">
    <text evidence="17">Homotetramer.</text>
</comment>
<dbReference type="PIRSF" id="PIRSF017184">
    <property type="entry name" value="Nnr"/>
    <property type="match status" value="1"/>
</dbReference>
<keyword evidence="7 17" id="KW-0067">ATP-binding</keyword>
<evidence type="ECO:0000259" key="20">
    <source>
        <dbReference type="PROSITE" id="PS51383"/>
    </source>
</evidence>
<evidence type="ECO:0000313" key="23">
    <source>
        <dbReference type="Proteomes" id="UP000076268"/>
    </source>
</evidence>
<comment type="similarity">
    <text evidence="3 19">In the N-terminal section; belongs to the NnrE/AIBP family.</text>
</comment>
<dbReference type="STRING" id="1794912.AXX12_13810"/>
<keyword evidence="5 18" id="KW-0479">Metal-binding</keyword>
<dbReference type="EMBL" id="LSGP01000025">
    <property type="protein sequence ID" value="KYZ75235.1"/>
    <property type="molecule type" value="Genomic_DNA"/>
</dbReference>
<dbReference type="GO" id="GO:0110051">
    <property type="term" value="P:metabolite repair"/>
    <property type="evidence" value="ECO:0007669"/>
    <property type="project" value="TreeGrafter"/>
</dbReference>
<evidence type="ECO:0000256" key="14">
    <source>
        <dbReference type="ARBA" id="ARBA00025153"/>
    </source>
</evidence>
<dbReference type="Gene3D" id="3.40.50.10260">
    <property type="entry name" value="YjeF N-terminal domain"/>
    <property type="match status" value="1"/>
</dbReference>
<comment type="similarity">
    <text evidence="17">Belongs to the NnrD/CARKD family.</text>
</comment>
<dbReference type="InterPro" id="IPR000631">
    <property type="entry name" value="CARKD"/>
</dbReference>
<evidence type="ECO:0000256" key="17">
    <source>
        <dbReference type="HAMAP-Rule" id="MF_01965"/>
    </source>
</evidence>
<dbReference type="RefSeq" id="WP_066244839.1">
    <property type="nucleotide sequence ID" value="NZ_LSGP01000025.1"/>
</dbReference>
<dbReference type="SUPFAM" id="SSF53613">
    <property type="entry name" value="Ribokinase-like"/>
    <property type="match status" value="1"/>
</dbReference>
<feature type="domain" description="YjeF C-terminal" evidence="20">
    <location>
        <begin position="231"/>
        <end position="513"/>
    </location>
</feature>
<evidence type="ECO:0000256" key="16">
    <source>
        <dbReference type="ARBA" id="ARBA00049209"/>
    </source>
</evidence>
<keyword evidence="8 17" id="KW-0521">NADP</keyword>
<feature type="binding site" evidence="17">
    <location>
        <position position="388"/>
    </location>
    <ligand>
        <name>(6S)-NADPHX</name>
        <dbReference type="ChEBI" id="CHEBI:64076"/>
    </ligand>
</feature>
<evidence type="ECO:0000256" key="5">
    <source>
        <dbReference type="ARBA" id="ARBA00022723"/>
    </source>
</evidence>